<evidence type="ECO:0000259" key="1">
    <source>
        <dbReference type="Pfam" id="PF24696"/>
    </source>
</evidence>
<dbReference type="AlphaFoldDB" id="W4LXS2"/>
<evidence type="ECO:0000313" key="3">
    <source>
        <dbReference type="Proteomes" id="UP000019140"/>
    </source>
</evidence>
<dbReference type="InterPro" id="IPR057767">
    <property type="entry name" value="UGSC-like_dom"/>
</dbReference>
<organism evidence="2 3">
    <name type="scientific">Candidatus Entotheonella gemina</name>
    <dbReference type="NCBI Taxonomy" id="1429439"/>
    <lineage>
        <taxon>Bacteria</taxon>
        <taxon>Pseudomonadati</taxon>
        <taxon>Nitrospinota/Tectimicrobiota group</taxon>
        <taxon>Candidatus Tectimicrobiota</taxon>
        <taxon>Candidatus Entotheonellia</taxon>
        <taxon>Candidatus Entotheonellales</taxon>
        <taxon>Candidatus Entotheonellaceae</taxon>
        <taxon>Candidatus Entotheonella</taxon>
    </lineage>
</organism>
<protein>
    <recommendedName>
        <fullName evidence="1">UGSC-like domain-containing protein</fullName>
    </recommendedName>
</protein>
<dbReference type="Pfam" id="PF24696">
    <property type="entry name" value="UGSC"/>
    <property type="match status" value="1"/>
</dbReference>
<sequence>MSDSLMDVIEVLDPRGVPVNDENELAQRPVSLQEVRLGVLSNGKPNSVRLLETIQHELEQRVHFTEVVSRNKRISSIPAPEPIMADLGQCDVVINAIGD</sequence>
<accession>W4LXS2</accession>
<keyword evidence="3" id="KW-1185">Reference proteome</keyword>
<dbReference type="HOGENOM" id="CLU_179842_0_0_7"/>
<proteinExistence type="predicted"/>
<dbReference type="Proteomes" id="UP000019140">
    <property type="component" value="Unassembled WGS sequence"/>
</dbReference>
<comment type="caution">
    <text evidence="2">The sequence shown here is derived from an EMBL/GenBank/DDBJ whole genome shotgun (WGS) entry which is preliminary data.</text>
</comment>
<reference evidence="2 3" key="1">
    <citation type="journal article" date="2014" name="Nature">
        <title>An environmental bacterial taxon with a large and distinct metabolic repertoire.</title>
        <authorList>
            <person name="Wilson M.C."/>
            <person name="Mori T."/>
            <person name="Ruckert C."/>
            <person name="Uria A.R."/>
            <person name="Helf M.J."/>
            <person name="Takada K."/>
            <person name="Gernert C."/>
            <person name="Steffens U.A."/>
            <person name="Heycke N."/>
            <person name="Schmitt S."/>
            <person name="Rinke C."/>
            <person name="Helfrich E.J."/>
            <person name="Brachmann A.O."/>
            <person name="Gurgui C."/>
            <person name="Wakimoto T."/>
            <person name="Kracht M."/>
            <person name="Crusemann M."/>
            <person name="Hentschel U."/>
            <person name="Abe I."/>
            <person name="Matsunaga S."/>
            <person name="Kalinowski J."/>
            <person name="Takeyama H."/>
            <person name="Piel J."/>
        </authorList>
    </citation>
    <scope>NUCLEOTIDE SEQUENCE [LARGE SCALE GENOMIC DNA]</scope>
    <source>
        <strain evidence="3">TSY2</strain>
    </source>
</reference>
<dbReference type="EMBL" id="AZHX01001557">
    <property type="protein sequence ID" value="ETX02182.1"/>
    <property type="molecule type" value="Genomic_DNA"/>
</dbReference>
<feature type="domain" description="UGSC-like" evidence="1">
    <location>
        <begin position="10"/>
        <end position="99"/>
    </location>
</feature>
<name>W4LXS2_9BACT</name>
<gene>
    <name evidence="2" type="ORF">ETSY2_36045</name>
</gene>
<evidence type="ECO:0000313" key="2">
    <source>
        <dbReference type="EMBL" id="ETX02182.1"/>
    </source>
</evidence>